<dbReference type="HOGENOM" id="CLU_044212_0_0_5"/>
<dbReference type="InterPro" id="IPR053188">
    <property type="entry name" value="FkbM_Methyltransferase"/>
</dbReference>
<accession>B8ERK2</accession>
<dbReference type="Pfam" id="PF05050">
    <property type="entry name" value="Methyltransf_21"/>
    <property type="match status" value="1"/>
</dbReference>
<protein>
    <submittedName>
        <fullName evidence="2">Methyltransferase FkbM family</fullName>
    </submittedName>
</protein>
<keyword evidence="3" id="KW-1185">Reference proteome</keyword>
<dbReference type="KEGG" id="msl:Msil_2115"/>
<reference evidence="2 3" key="1">
    <citation type="journal article" date="2010" name="J. Bacteriol.">
        <title>Complete genome sequence of the aerobic facultative methanotroph Methylocella silvestris BL2.</title>
        <authorList>
            <person name="Chen Y."/>
            <person name="Crombie A."/>
            <person name="Rahman M.T."/>
            <person name="Dedysh S.N."/>
            <person name="Liesack W."/>
            <person name="Stott M.B."/>
            <person name="Alam M."/>
            <person name="Theisen A.R."/>
            <person name="Murrell J.C."/>
            <person name="Dunfield P.F."/>
        </authorList>
    </citation>
    <scope>NUCLEOTIDE SEQUENCE [LARGE SCALE GENOMIC DNA]</scope>
    <source>
        <strain evidence="3">DSM 15510 / CIP 108128 / LMG 27833 / NCIMB 13906 / BL2</strain>
    </source>
</reference>
<dbReference type="GO" id="GO:0008171">
    <property type="term" value="F:O-methyltransferase activity"/>
    <property type="evidence" value="ECO:0007669"/>
    <property type="project" value="TreeGrafter"/>
</dbReference>
<gene>
    <name evidence="2" type="ordered locus">Msil_2115</name>
</gene>
<feature type="domain" description="Methyltransferase FkbM" evidence="1">
    <location>
        <begin position="22"/>
        <end position="188"/>
    </location>
</feature>
<dbReference type="Gene3D" id="3.40.50.150">
    <property type="entry name" value="Vaccinia Virus protein VP39"/>
    <property type="match status" value="1"/>
</dbReference>
<dbReference type="InterPro" id="IPR029063">
    <property type="entry name" value="SAM-dependent_MTases_sf"/>
</dbReference>
<dbReference type="RefSeq" id="WP_012591124.1">
    <property type="nucleotide sequence ID" value="NC_011666.1"/>
</dbReference>
<dbReference type="EMBL" id="CP001280">
    <property type="protein sequence ID" value="ACK51054.1"/>
    <property type="molecule type" value="Genomic_DNA"/>
</dbReference>
<dbReference type="AlphaFoldDB" id="B8ERK2"/>
<keyword evidence="2" id="KW-0489">Methyltransferase</keyword>
<dbReference type="SUPFAM" id="SSF53335">
    <property type="entry name" value="S-adenosyl-L-methionine-dependent methyltransferases"/>
    <property type="match status" value="1"/>
</dbReference>
<dbReference type="PANTHER" id="PTHR36973">
    <property type="entry name" value="SLL1456 PROTEIN-RELATED"/>
    <property type="match status" value="1"/>
</dbReference>
<evidence type="ECO:0000313" key="2">
    <source>
        <dbReference type="EMBL" id="ACK51054.1"/>
    </source>
</evidence>
<dbReference type="InterPro" id="IPR006342">
    <property type="entry name" value="FkbM_mtfrase"/>
</dbReference>
<evidence type="ECO:0000259" key="1">
    <source>
        <dbReference type="Pfam" id="PF05050"/>
    </source>
</evidence>
<dbReference type="NCBIfam" id="TIGR01444">
    <property type="entry name" value="fkbM_fam"/>
    <property type="match status" value="1"/>
</dbReference>
<dbReference type="PANTHER" id="PTHR36973:SF4">
    <property type="entry name" value="NODULATION PROTEIN"/>
    <property type="match status" value="1"/>
</dbReference>
<dbReference type="OrthoDB" id="292760at2"/>
<evidence type="ECO:0000313" key="3">
    <source>
        <dbReference type="Proteomes" id="UP000002257"/>
    </source>
</evidence>
<dbReference type="eggNOG" id="COG0438">
    <property type="taxonomic scope" value="Bacteria"/>
</dbReference>
<organism evidence="2 3">
    <name type="scientific">Methylocella silvestris (strain DSM 15510 / CIP 108128 / LMG 27833 / NCIMB 13906 / BL2)</name>
    <dbReference type="NCBI Taxonomy" id="395965"/>
    <lineage>
        <taxon>Bacteria</taxon>
        <taxon>Pseudomonadati</taxon>
        <taxon>Pseudomonadota</taxon>
        <taxon>Alphaproteobacteria</taxon>
        <taxon>Hyphomicrobiales</taxon>
        <taxon>Beijerinckiaceae</taxon>
        <taxon>Methylocella</taxon>
    </lineage>
</organism>
<dbReference type="GO" id="GO:0032259">
    <property type="term" value="P:methylation"/>
    <property type="evidence" value="ECO:0007669"/>
    <property type="project" value="UniProtKB-KW"/>
</dbReference>
<dbReference type="STRING" id="395965.Msil_2115"/>
<proteinExistence type="predicted"/>
<dbReference type="Proteomes" id="UP000002257">
    <property type="component" value="Chromosome"/>
</dbReference>
<keyword evidence="2" id="KW-0808">Transferase</keyword>
<name>B8ERK2_METSB</name>
<sequence length="333" mass="36635">MPSPAISALLNSLSSQLTLIDVGARGGVSPNWDDLGDEARLICFEADAEECDRLNALSQGKATYIPCALAGHDQGVEIHLTANPNSCSILSPNRALYENLPAFKGMRPIGTMRRPSMTLDRYCADHAIGDVDALKLDTQGSELDVLKGCAEVLKSVSLIDIEVEFNELYEGQPLFGDVDRFLRNHGFVLWRLNHLAFCSNGLLEDSAAPVLLHSVDGDAYQSVPQANGQLFWGDAQYVRREFVPTQPDAKLDREKALKGAILVGQQGHWDLALEMLRKSGDAELHSLLAAMVKPLGAAATPYPQQLAEAHAEVERLRGILAKRRWFDWLDKRH</sequence>